<evidence type="ECO:0000313" key="3">
    <source>
        <dbReference type="Proteomes" id="UP000033072"/>
    </source>
</evidence>
<dbReference type="PROSITE" id="PS50093">
    <property type="entry name" value="PKD"/>
    <property type="match status" value="1"/>
</dbReference>
<dbReference type="AlphaFoldDB" id="A0A0E3S863"/>
<dbReference type="Pfam" id="PF18911">
    <property type="entry name" value="PKD_4"/>
    <property type="match status" value="1"/>
</dbReference>
<dbReference type="SMART" id="SM00089">
    <property type="entry name" value="PKD"/>
    <property type="match status" value="1"/>
</dbReference>
<dbReference type="InterPro" id="IPR035986">
    <property type="entry name" value="PKD_dom_sf"/>
</dbReference>
<dbReference type="KEGG" id="mls:MSLAZ_1997"/>
<proteinExistence type="predicted"/>
<keyword evidence="3" id="KW-1185">Reference proteome</keyword>
<reference evidence="2 3" key="1">
    <citation type="submission" date="2014-07" db="EMBL/GenBank/DDBJ databases">
        <title>Methanogenic archaea and the global carbon cycle.</title>
        <authorList>
            <person name="Henriksen J.R."/>
            <person name="Luke J."/>
            <person name="Reinhart S."/>
            <person name="Benedict M.N."/>
            <person name="Youngblut N.D."/>
            <person name="Metcalf M.E."/>
            <person name="Whitaker R.J."/>
            <person name="Metcalf W.W."/>
        </authorList>
    </citation>
    <scope>NUCLEOTIDE SEQUENCE [LARGE SCALE GENOMIC DNA]</scope>
    <source>
        <strain evidence="2 3">Z-7289</strain>
    </source>
</reference>
<evidence type="ECO:0000313" key="2">
    <source>
        <dbReference type="EMBL" id="AKB75258.1"/>
    </source>
</evidence>
<dbReference type="STRING" id="1434111.MSLAZ_1997"/>
<name>A0A0E3S863_9EURY</name>
<dbReference type="HOGENOM" id="CLU_2875083_0_0_2"/>
<protein>
    <submittedName>
        <fullName evidence="2">Cell surface protein</fullName>
    </submittedName>
</protein>
<sequence>MQFTDTSKYANKWHWDFGDGTYSTKQNPLHIYKKAGNYKVKLTSTSKYGTDSKISMIKVCTGG</sequence>
<evidence type="ECO:0000259" key="1">
    <source>
        <dbReference type="PROSITE" id="PS50093"/>
    </source>
</evidence>
<dbReference type="InterPro" id="IPR022409">
    <property type="entry name" value="PKD/Chitinase_dom"/>
</dbReference>
<dbReference type="PATRIC" id="fig|1434111.4.peg.2632"/>
<feature type="domain" description="PKD" evidence="1">
    <location>
        <begin position="13"/>
        <end position="49"/>
    </location>
</feature>
<dbReference type="Proteomes" id="UP000033072">
    <property type="component" value="Chromosome"/>
</dbReference>
<dbReference type="CDD" id="cd00146">
    <property type="entry name" value="PKD"/>
    <property type="match status" value="1"/>
</dbReference>
<dbReference type="InterPro" id="IPR000601">
    <property type="entry name" value="PKD_dom"/>
</dbReference>
<dbReference type="InterPro" id="IPR013783">
    <property type="entry name" value="Ig-like_fold"/>
</dbReference>
<accession>A0A0E3S863</accession>
<dbReference type="Gene3D" id="2.60.40.10">
    <property type="entry name" value="Immunoglobulins"/>
    <property type="match status" value="1"/>
</dbReference>
<gene>
    <name evidence="2" type="ORF">MSLAZ_1997</name>
</gene>
<organism evidence="2 3">
    <name type="scientific">Methanosarcina lacustris Z-7289</name>
    <dbReference type="NCBI Taxonomy" id="1434111"/>
    <lineage>
        <taxon>Archaea</taxon>
        <taxon>Methanobacteriati</taxon>
        <taxon>Methanobacteriota</taxon>
        <taxon>Stenosarchaea group</taxon>
        <taxon>Methanomicrobia</taxon>
        <taxon>Methanosarcinales</taxon>
        <taxon>Methanosarcinaceae</taxon>
        <taxon>Methanosarcina</taxon>
    </lineage>
</organism>
<dbReference type="SUPFAM" id="SSF49299">
    <property type="entry name" value="PKD domain"/>
    <property type="match status" value="1"/>
</dbReference>
<dbReference type="EMBL" id="CP009515">
    <property type="protein sequence ID" value="AKB75258.1"/>
    <property type="molecule type" value="Genomic_DNA"/>
</dbReference>